<dbReference type="EC" id="2.7.13.3" evidence="2"/>
<dbReference type="InterPro" id="IPR050482">
    <property type="entry name" value="Sensor_HK_TwoCompSys"/>
</dbReference>
<proteinExistence type="predicted"/>
<evidence type="ECO:0000313" key="13">
    <source>
        <dbReference type="Proteomes" id="UP000070620"/>
    </source>
</evidence>
<evidence type="ECO:0000256" key="2">
    <source>
        <dbReference type="ARBA" id="ARBA00012438"/>
    </source>
</evidence>
<comment type="catalytic activity">
    <reaction evidence="1">
        <text>ATP + protein L-histidine = ADP + protein N-phospho-L-histidine.</text>
        <dbReference type="EC" id="2.7.13.3"/>
    </reaction>
</comment>
<evidence type="ECO:0000256" key="4">
    <source>
        <dbReference type="ARBA" id="ARBA00022679"/>
    </source>
</evidence>
<feature type="transmembrane region" description="Helical" evidence="9">
    <location>
        <begin position="107"/>
        <end position="125"/>
    </location>
</feature>
<dbReference type="InterPro" id="IPR011712">
    <property type="entry name" value="Sig_transdc_His_kin_sub3_dim/P"/>
</dbReference>
<dbReference type="EMBL" id="LRQV01000010">
    <property type="protein sequence ID" value="KXK63039.1"/>
    <property type="molecule type" value="Genomic_DNA"/>
</dbReference>
<feature type="transmembrane region" description="Helical" evidence="9">
    <location>
        <begin position="82"/>
        <end position="100"/>
    </location>
</feature>
<protein>
    <recommendedName>
        <fullName evidence="2">histidine kinase</fullName>
        <ecNumber evidence="2">2.7.13.3</ecNumber>
    </recommendedName>
</protein>
<keyword evidence="13" id="KW-1185">Reference proteome</keyword>
<evidence type="ECO:0000259" key="10">
    <source>
        <dbReference type="Pfam" id="PF02518"/>
    </source>
</evidence>
<keyword evidence="4" id="KW-0808">Transferase</keyword>
<evidence type="ECO:0000256" key="6">
    <source>
        <dbReference type="ARBA" id="ARBA00022777"/>
    </source>
</evidence>
<evidence type="ECO:0000256" key="1">
    <source>
        <dbReference type="ARBA" id="ARBA00000085"/>
    </source>
</evidence>
<gene>
    <name evidence="12" type="ORF">AWW66_05180</name>
</gene>
<keyword evidence="9" id="KW-0812">Transmembrane</keyword>
<dbReference type="Pfam" id="PF02518">
    <property type="entry name" value="HATPase_c"/>
    <property type="match status" value="1"/>
</dbReference>
<dbReference type="Pfam" id="PF07730">
    <property type="entry name" value="HisKA_3"/>
    <property type="match status" value="1"/>
</dbReference>
<evidence type="ECO:0000256" key="8">
    <source>
        <dbReference type="ARBA" id="ARBA00023012"/>
    </source>
</evidence>
<reference evidence="12 13" key="1">
    <citation type="submission" date="2016-01" db="EMBL/GenBank/DDBJ databases">
        <title>Whole genome sequence and analysis of Micromonospora rosaria DSM 803, which can produce antibacterial substance rosamicin.</title>
        <authorList>
            <person name="Yang H."/>
            <person name="He X."/>
            <person name="Zhu D."/>
        </authorList>
    </citation>
    <scope>NUCLEOTIDE SEQUENCE [LARGE SCALE GENOMIC DNA]</scope>
    <source>
        <strain evidence="12 13">DSM 803</strain>
    </source>
</reference>
<name>A0A136PX15_9ACTN</name>
<keyword evidence="3" id="KW-0597">Phosphoprotein</keyword>
<dbReference type="PANTHER" id="PTHR24421">
    <property type="entry name" value="NITRATE/NITRITE SENSOR PROTEIN NARX-RELATED"/>
    <property type="match status" value="1"/>
</dbReference>
<feature type="domain" description="Signal transduction histidine kinase subgroup 3 dimerisation and phosphoacceptor" evidence="11">
    <location>
        <begin position="184"/>
        <end position="250"/>
    </location>
</feature>
<dbReference type="Gene3D" id="1.20.5.1930">
    <property type="match status" value="1"/>
</dbReference>
<evidence type="ECO:0000313" key="12">
    <source>
        <dbReference type="EMBL" id="KXK63039.1"/>
    </source>
</evidence>
<feature type="transmembrane region" description="Helical" evidence="9">
    <location>
        <begin position="60"/>
        <end position="76"/>
    </location>
</feature>
<sequence>MLASVLRQWPLAVLLVVLVLLDVQITAELDTAGRGWAAPGVLVLAALALLAQLRPVASALGAVATLVVSTGLLRAVGAEMPAGLAVTEFAALAAVIVGVVRRVRPVGAAGLVGSLLATGAAAAQLRPEYWSLPAGSTPEPWWSVSLSGLALVVLPVAYGSYLRARDRERARASRAAVVAAQQRERLTLARELHDVVAHQVAAMREQTRAARVLSETDPGAAARVLPVIERSGMESLSTMRRLVAALREGDQGDGASPARPVRTADLAADLRAVTSVGSPPVRLTVELAEPVADEVATSVLRVVQESVTDARRHAAGAREISASVRTEQGKVRIEVHDDGRARAATGRRRGGVGLIGVRERVRLLGGRFTAGRTTGGWRVTADVPLRRAER</sequence>
<dbReference type="PANTHER" id="PTHR24421:SF10">
    <property type="entry name" value="NITRATE_NITRITE SENSOR PROTEIN NARQ"/>
    <property type="match status" value="1"/>
</dbReference>
<comment type="caution">
    <text evidence="12">The sequence shown here is derived from an EMBL/GenBank/DDBJ whole genome shotgun (WGS) entry which is preliminary data.</text>
</comment>
<dbReference type="SUPFAM" id="SSF55874">
    <property type="entry name" value="ATPase domain of HSP90 chaperone/DNA topoisomerase II/histidine kinase"/>
    <property type="match status" value="1"/>
</dbReference>
<keyword evidence="8" id="KW-0902">Two-component regulatory system</keyword>
<dbReference type="Gene3D" id="3.30.565.10">
    <property type="entry name" value="Histidine kinase-like ATPase, C-terminal domain"/>
    <property type="match status" value="1"/>
</dbReference>
<dbReference type="AlphaFoldDB" id="A0A136PX15"/>
<evidence type="ECO:0000259" key="11">
    <source>
        <dbReference type="Pfam" id="PF07730"/>
    </source>
</evidence>
<evidence type="ECO:0000256" key="5">
    <source>
        <dbReference type="ARBA" id="ARBA00022741"/>
    </source>
</evidence>
<keyword evidence="9" id="KW-1133">Transmembrane helix</keyword>
<evidence type="ECO:0000256" key="3">
    <source>
        <dbReference type="ARBA" id="ARBA00022553"/>
    </source>
</evidence>
<feature type="transmembrane region" description="Helical" evidence="9">
    <location>
        <begin position="141"/>
        <end position="161"/>
    </location>
</feature>
<dbReference type="GO" id="GO:0000155">
    <property type="term" value="F:phosphorelay sensor kinase activity"/>
    <property type="evidence" value="ECO:0007669"/>
    <property type="project" value="InterPro"/>
</dbReference>
<dbReference type="InterPro" id="IPR003594">
    <property type="entry name" value="HATPase_dom"/>
</dbReference>
<feature type="domain" description="Histidine kinase/HSP90-like ATPase" evidence="10">
    <location>
        <begin position="297"/>
        <end position="386"/>
    </location>
</feature>
<dbReference type="GO" id="GO:0016020">
    <property type="term" value="C:membrane"/>
    <property type="evidence" value="ECO:0007669"/>
    <property type="project" value="InterPro"/>
</dbReference>
<organism evidence="12 13">
    <name type="scientific">Micromonospora rosaria</name>
    <dbReference type="NCBI Taxonomy" id="47874"/>
    <lineage>
        <taxon>Bacteria</taxon>
        <taxon>Bacillati</taxon>
        <taxon>Actinomycetota</taxon>
        <taxon>Actinomycetes</taxon>
        <taxon>Micromonosporales</taxon>
        <taxon>Micromonosporaceae</taxon>
        <taxon>Micromonospora</taxon>
    </lineage>
</organism>
<dbReference type="CDD" id="cd16917">
    <property type="entry name" value="HATPase_UhpB-NarQ-NarX-like"/>
    <property type="match status" value="1"/>
</dbReference>
<accession>A0A136PX15</accession>
<evidence type="ECO:0000256" key="7">
    <source>
        <dbReference type="ARBA" id="ARBA00022840"/>
    </source>
</evidence>
<dbReference type="GO" id="GO:0005524">
    <property type="term" value="F:ATP binding"/>
    <property type="evidence" value="ECO:0007669"/>
    <property type="project" value="UniProtKB-KW"/>
</dbReference>
<dbReference type="InterPro" id="IPR036890">
    <property type="entry name" value="HATPase_C_sf"/>
</dbReference>
<keyword evidence="5" id="KW-0547">Nucleotide-binding</keyword>
<evidence type="ECO:0000256" key="9">
    <source>
        <dbReference type="SAM" id="Phobius"/>
    </source>
</evidence>
<dbReference type="GO" id="GO:0046983">
    <property type="term" value="F:protein dimerization activity"/>
    <property type="evidence" value="ECO:0007669"/>
    <property type="project" value="InterPro"/>
</dbReference>
<keyword evidence="6" id="KW-0418">Kinase</keyword>
<keyword evidence="9" id="KW-0472">Membrane</keyword>
<feature type="transmembrane region" description="Helical" evidence="9">
    <location>
        <begin position="36"/>
        <end position="53"/>
    </location>
</feature>
<dbReference type="Proteomes" id="UP000070620">
    <property type="component" value="Unassembled WGS sequence"/>
</dbReference>
<keyword evidence="7" id="KW-0067">ATP-binding</keyword>